<sequence>MIRSRSSSTGTGAPEFTEADLPGLRGRGFALLIMATAVGLCGFAAVLPLVPLWASRGGAGEFGAGGTTAAFMLTTVLTQLGMPWLLDHAGGYRWTFPVGSLVMGLPMPLFALTTELGPLVAVSAVRGVGFGMVTVAGTALAARLVAKEQVGRATGYYGLAVGLPQIVILPGGVALALNIGFGTAFWLTGICGVLAAVLASGIWFADGGRNRAALRGADAGAGQQGGDGRPESPRGLRLLAALAAPLVIMLVVSSAASAVVTFLAIPLEQAAWLVSALLAAYALTLVTGRWTAGVVYDRYRRTLLLLPGMAAAVVGAGLLTAGLWANGDGAPGAGVALLVLAGTALFGLGFGAVQNETVTVMLGRAGPAGYGRASAVWNIGYDAGTGAGAIGLGLVIQLMGYGPAFAAVAVTLTAVLPLALRRRRAQGRTGLSTS</sequence>
<dbReference type="PANTHER" id="PTHR23531:SF1">
    <property type="entry name" value="QUINOLENE RESISTANCE PROTEIN NORA"/>
    <property type="match status" value="1"/>
</dbReference>
<dbReference type="PANTHER" id="PTHR23531">
    <property type="entry name" value="QUINOLENE RESISTANCE PROTEIN NORA"/>
    <property type="match status" value="1"/>
</dbReference>
<dbReference type="SUPFAM" id="SSF103473">
    <property type="entry name" value="MFS general substrate transporter"/>
    <property type="match status" value="1"/>
</dbReference>
<dbReference type="EMBL" id="JADBDY010000001">
    <property type="protein sequence ID" value="MBE1459788.1"/>
    <property type="molecule type" value="Genomic_DNA"/>
</dbReference>
<protein>
    <submittedName>
        <fullName evidence="7">MFS family arabinose efflux permease</fullName>
    </submittedName>
</protein>
<feature type="transmembrane region" description="Helical" evidence="5">
    <location>
        <begin position="402"/>
        <end position="420"/>
    </location>
</feature>
<dbReference type="RefSeq" id="WP_191274431.1">
    <property type="nucleotide sequence ID" value="NZ_BMXJ01000007.1"/>
</dbReference>
<evidence type="ECO:0000256" key="1">
    <source>
        <dbReference type="ARBA" id="ARBA00004651"/>
    </source>
</evidence>
<proteinExistence type="predicted"/>
<evidence type="ECO:0000313" key="7">
    <source>
        <dbReference type="EMBL" id="MBE1459788.1"/>
    </source>
</evidence>
<feature type="transmembrane region" description="Helical" evidence="5">
    <location>
        <begin position="303"/>
        <end position="325"/>
    </location>
</feature>
<feature type="transmembrane region" description="Helical" evidence="5">
    <location>
        <begin position="238"/>
        <end position="265"/>
    </location>
</feature>
<keyword evidence="4 5" id="KW-0472">Membrane</keyword>
<feature type="transmembrane region" description="Helical" evidence="5">
    <location>
        <begin position="119"/>
        <end position="142"/>
    </location>
</feature>
<name>A0ABR9HLE0_9ACTN</name>
<evidence type="ECO:0000256" key="2">
    <source>
        <dbReference type="ARBA" id="ARBA00022692"/>
    </source>
</evidence>
<feature type="transmembrane region" description="Helical" evidence="5">
    <location>
        <begin position="331"/>
        <end position="353"/>
    </location>
</feature>
<dbReference type="InterPro" id="IPR020846">
    <property type="entry name" value="MFS_dom"/>
</dbReference>
<dbReference type="Proteomes" id="UP000598217">
    <property type="component" value="Unassembled WGS sequence"/>
</dbReference>
<organism evidence="7 8">
    <name type="scientific">Nocardiopsis terrae</name>
    <dbReference type="NCBI Taxonomy" id="372655"/>
    <lineage>
        <taxon>Bacteria</taxon>
        <taxon>Bacillati</taxon>
        <taxon>Actinomycetota</taxon>
        <taxon>Actinomycetes</taxon>
        <taxon>Streptosporangiales</taxon>
        <taxon>Nocardiopsidaceae</taxon>
        <taxon>Nocardiopsis</taxon>
    </lineage>
</organism>
<reference evidence="7 8" key="1">
    <citation type="submission" date="2020-10" db="EMBL/GenBank/DDBJ databases">
        <title>Sequencing the genomes of 1000 actinobacteria strains.</title>
        <authorList>
            <person name="Klenk H.-P."/>
        </authorList>
    </citation>
    <scope>NUCLEOTIDE SEQUENCE [LARGE SCALE GENOMIC DNA]</scope>
    <source>
        <strain evidence="7 8">DSM 45157</strain>
    </source>
</reference>
<feature type="transmembrane region" description="Helical" evidence="5">
    <location>
        <begin position="62"/>
        <end position="82"/>
    </location>
</feature>
<feature type="transmembrane region" description="Helical" evidence="5">
    <location>
        <begin position="374"/>
        <end position="396"/>
    </location>
</feature>
<gene>
    <name evidence="7" type="ORF">H4W79_004002</name>
</gene>
<evidence type="ECO:0000259" key="6">
    <source>
        <dbReference type="PROSITE" id="PS50850"/>
    </source>
</evidence>
<dbReference type="Pfam" id="PF07690">
    <property type="entry name" value="MFS_1"/>
    <property type="match status" value="1"/>
</dbReference>
<evidence type="ECO:0000256" key="4">
    <source>
        <dbReference type="ARBA" id="ARBA00023136"/>
    </source>
</evidence>
<evidence type="ECO:0000256" key="3">
    <source>
        <dbReference type="ARBA" id="ARBA00022989"/>
    </source>
</evidence>
<feature type="transmembrane region" description="Helical" evidence="5">
    <location>
        <begin position="183"/>
        <end position="205"/>
    </location>
</feature>
<dbReference type="InterPro" id="IPR052714">
    <property type="entry name" value="MFS_Exporter"/>
</dbReference>
<evidence type="ECO:0000256" key="5">
    <source>
        <dbReference type="SAM" id="Phobius"/>
    </source>
</evidence>
<dbReference type="Gene3D" id="1.20.1250.20">
    <property type="entry name" value="MFS general substrate transporter like domains"/>
    <property type="match status" value="1"/>
</dbReference>
<comment type="subcellular location">
    <subcellularLocation>
        <location evidence="1">Cell membrane</location>
        <topology evidence="1">Multi-pass membrane protein</topology>
    </subcellularLocation>
</comment>
<feature type="transmembrane region" description="Helical" evidence="5">
    <location>
        <begin position="271"/>
        <end position="291"/>
    </location>
</feature>
<keyword evidence="8" id="KW-1185">Reference proteome</keyword>
<feature type="transmembrane region" description="Helical" evidence="5">
    <location>
        <begin position="29"/>
        <end position="50"/>
    </location>
</feature>
<keyword evidence="2 5" id="KW-0812">Transmembrane</keyword>
<dbReference type="InterPro" id="IPR011701">
    <property type="entry name" value="MFS"/>
</dbReference>
<feature type="domain" description="Major facilitator superfamily (MFS) profile" evidence="6">
    <location>
        <begin position="1"/>
        <end position="426"/>
    </location>
</feature>
<feature type="transmembrane region" description="Helical" evidence="5">
    <location>
        <begin position="154"/>
        <end position="177"/>
    </location>
</feature>
<dbReference type="PROSITE" id="PS50850">
    <property type="entry name" value="MFS"/>
    <property type="match status" value="1"/>
</dbReference>
<comment type="caution">
    <text evidence="7">The sequence shown here is derived from an EMBL/GenBank/DDBJ whole genome shotgun (WGS) entry which is preliminary data.</text>
</comment>
<dbReference type="InterPro" id="IPR036259">
    <property type="entry name" value="MFS_trans_sf"/>
</dbReference>
<evidence type="ECO:0000313" key="8">
    <source>
        <dbReference type="Proteomes" id="UP000598217"/>
    </source>
</evidence>
<feature type="transmembrane region" description="Helical" evidence="5">
    <location>
        <begin position="94"/>
        <end position="113"/>
    </location>
</feature>
<accession>A0ABR9HLE0</accession>
<keyword evidence="3 5" id="KW-1133">Transmembrane helix</keyword>